<dbReference type="Pfam" id="PF06114">
    <property type="entry name" value="Peptidase_M78"/>
    <property type="match status" value="1"/>
</dbReference>
<protein>
    <recommendedName>
        <fullName evidence="5">HTH cro/C1-type domain-containing protein</fullName>
    </recommendedName>
</protein>
<dbReference type="EMBL" id="JACIGE010000001">
    <property type="protein sequence ID" value="MBB4246052.1"/>
    <property type="molecule type" value="Genomic_DNA"/>
</dbReference>
<evidence type="ECO:0000256" key="4">
    <source>
        <dbReference type="ARBA" id="ARBA00023163"/>
    </source>
</evidence>
<dbReference type="OrthoDB" id="1123084at2"/>
<name>A0A840GBS0_RHOTE</name>
<reference evidence="6 7" key="1">
    <citation type="submission" date="2020-08" db="EMBL/GenBank/DDBJ databases">
        <title>Genome sequencing of Purple Non-Sulfur Bacteria from various extreme environments.</title>
        <authorList>
            <person name="Mayer M."/>
        </authorList>
    </citation>
    <scope>NUCLEOTIDE SEQUENCE [LARGE SCALE GENOMIC DNA]</scope>
    <source>
        <strain evidence="6 7">2761</strain>
    </source>
</reference>
<organism evidence="6 7">
    <name type="scientific">Rhodocyclus tenuis</name>
    <name type="common">Rhodospirillum tenue</name>
    <dbReference type="NCBI Taxonomy" id="1066"/>
    <lineage>
        <taxon>Bacteria</taxon>
        <taxon>Pseudomonadati</taxon>
        <taxon>Pseudomonadota</taxon>
        <taxon>Betaproteobacteria</taxon>
        <taxon>Rhodocyclales</taxon>
        <taxon>Rhodocyclaceae</taxon>
        <taxon>Rhodocyclus</taxon>
    </lineage>
</organism>
<evidence type="ECO:0000256" key="2">
    <source>
        <dbReference type="ARBA" id="ARBA00023015"/>
    </source>
</evidence>
<dbReference type="GO" id="GO:0003700">
    <property type="term" value="F:DNA-binding transcription factor activity"/>
    <property type="evidence" value="ECO:0007669"/>
    <property type="project" value="TreeGrafter"/>
</dbReference>
<dbReference type="GO" id="GO:0003677">
    <property type="term" value="F:DNA binding"/>
    <property type="evidence" value="ECO:0007669"/>
    <property type="project" value="UniProtKB-KW"/>
</dbReference>
<dbReference type="PANTHER" id="PTHR46797:SF23">
    <property type="entry name" value="HTH-TYPE TRANSCRIPTIONAL REGULATOR SUTR"/>
    <property type="match status" value="1"/>
</dbReference>
<sequence>MARIRIGSKIREHRKNLGITQAALAERCGISASYLNLIESDRRNIGGALLKRVADALELPIERFDGAAERRLLHELAEIAADPLLASPALAATSAADLVAQHAPWAHAIVKLHRACSERNEVVAALSDRYARDPFLGETVQEMSAHIASIRLAVDQLGRLAGPAPALREDVIADIADDSRRLAAVTQTLAGYLAKTPSAPRPLTPIEELEDFVVSHDNHFPQFERVAESLQSEIGLRSGHLESALVDHLEEVHRVQVRSSPLPGGAGASPRRRVSHFDRQTRVFELLELAPEASRRFELARLAAELGAGEAIAAEIAASPVLTSAASRQRAARALSSYTASALLLPYAEFLAAAQATRYDIDLLARRFNASFEQVCHRLVSLRRPGAAGVRFGYMRSDPAGHVTKRFPLPGLPLPRYGTGCPLWAVYRAFQTPGALLRQLVEMPGGERFLLLARAVEKERSAFGMPQHFMSIMLVCDARHAAALVYGEGIDLSAQARATPVGQTCRVCVRSDCAYRQADPVVGAPTTALAGSSMS</sequence>
<keyword evidence="7" id="KW-1185">Reference proteome</keyword>
<dbReference type="InterPro" id="IPR018653">
    <property type="entry name" value="ScfR_C"/>
</dbReference>
<dbReference type="Pfam" id="PF01381">
    <property type="entry name" value="HTH_3"/>
    <property type="match status" value="1"/>
</dbReference>
<evidence type="ECO:0000256" key="1">
    <source>
        <dbReference type="ARBA" id="ARBA00007227"/>
    </source>
</evidence>
<dbReference type="SMART" id="SM00530">
    <property type="entry name" value="HTH_XRE"/>
    <property type="match status" value="1"/>
</dbReference>
<dbReference type="InterPro" id="IPR010359">
    <property type="entry name" value="IrrE_HExxH"/>
</dbReference>
<accession>A0A840GBS0</accession>
<keyword evidence="4" id="KW-0804">Transcription</keyword>
<dbReference type="GO" id="GO:0005829">
    <property type="term" value="C:cytosol"/>
    <property type="evidence" value="ECO:0007669"/>
    <property type="project" value="TreeGrafter"/>
</dbReference>
<dbReference type="RefSeq" id="WP_153114957.1">
    <property type="nucleotide sequence ID" value="NZ_JACIGE010000001.1"/>
</dbReference>
<evidence type="ECO:0000259" key="5">
    <source>
        <dbReference type="PROSITE" id="PS50943"/>
    </source>
</evidence>
<dbReference type="SUPFAM" id="SSF47413">
    <property type="entry name" value="lambda repressor-like DNA-binding domains"/>
    <property type="match status" value="1"/>
</dbReference>
<keyword evidence="2" id="KW-0805">Transcription regulation</keyword>
<dbReference type="Proteomes" id="UP000587070">
    <property type="component" value="Unassembled WGS sequence"/>
</dbReference>
<dbReference type="CDD" id="cd00093">
    <property type="entry name" value="HTH_XRE"/>
    <property type="match status" value="1"/>
</dbReference>
<comment type="similarity">
    <text evidence="1">Belongs to the short-chain fatty acyl-CoA assimilation regulator (ScfR) family.</text>
</comment>
<evidence type="ECO:0000313" key="6">
    <source>
        <dbReference type="EMBL" id="MBB4246052.1"/>
    </source>
</evidence>
<dbReference type="PROSITE" id="PS50943">
    <property type="entry name" value="HTH_CROC1"/>
    <property type="match status" value="1"/>
</dbReference>
<evidence type="ECO:0000313" key="7">
    <source>
        <dbReference type="Proteomes" id="UP000587070"/>
    </source>
</evidence>
<dbReference type="InterPro" id="IPR001387">
    <property type="entry name" value="Cro/C1-type_HTH"/>
</dbReference>
<dbReference type="Pfam" id="PF09856">
    <property type="entry name" value="ScfRs"/>
    <property type="match status" value="1"/>
</dbReference>
<dbReference type="Gene3D" id="1.10.260.40">
    <property type="entry name" value="lambda repressor-like DNA-binding domains"/>
    <property type="match status" value="1"/>
</dbReference>
<feature type="domain" description="HTH cro/C1-type" evidence="5">
    <location>
        <begin position="10"/>
        <end position="64"/>
    </location>
</feature>
<evidence type="ECO:0000256" key="3">
    <source>
        <dbReference type="ARBA" id="ARBA00023125"/>
    </source>
</evidence>
<keyword evidence="3" id="KW-0238">DNA-binding</keyword>
<dbReference type="AlphaFoldDB" id="A0A840GBS0"/>
<comment type="caution">
    <text evidence="6">The sequence shown here is derived from an EMBL/GenBank/DDBJ whole genome shotgun (WGS) entry which is preliminary data.</text>
</comment>
<dbReference type="PANTHER" id="PTHR46797">
    <property type="entry name" value="HTH-TYPE TRANSCRIPTIONAL REGULATOR"/>
    <property type="match status" value="1"/>
</dbReference>
<proteinExistence type="inferred from homology"/>
<dbReference type="InterPro" id="IPR050807">
    <property type="entry name" value="TransReg_Diox_bact_type"/>
</dbReference>
<dbReference type="InterPro" id="IPR010982">
    <property type="entry name" value="Lambda_DNA-bd_dom_sf"/>
</dbReference>
<gene>
    <name evidence="6" type="ORF">GGD90_000401</name>
</gene>